<accession>A0A6J7F2K7</accession>
<organism evidence="2">
    <name type="scientific">freshwater metagenome</name>
    <dbReference type="NCBI Taxonomy" id="449393"/>
    <lineage>
        <taxon>unclassified sequences</taxon>
        <taxon>metagenomes</taxon>
        <taxon>ecological metagenomes</taxon>
    </lineage>
</organism>
<proteinExistence type="predicted"/>
<reference evidence="2" key="1">
    <citation type="submission" date="2020-05" db="EMBL/GenBank/DDBJ databases">
        <authorList>
            <person name="Chiriac C."/>
            <person name="Salcher M."/>
            <person name="Ghai R."/>
            <person name="Kavagutti S V."/>
        </authorList>
    </citation>
    <scope>NUCLEOTIDE SEQUENCE</scope>
</reference>
<dbReference type="EMBL" id="CAFBLX010000091">
    <property type="protein sequence ID" value="CAB4887775.1"/>
    <property type="molecule type" value="Genomic_DNA"/>
</dbReference>
<evidence type="ECO:0000313" key="2">
    <source>
        <dbReference type="EMBL" id="CAB4887775.1"/>
    </source>
</evidence>
<protein>
    <submittedName>
        <fullName evidence="2">Unannotated protein</fullName>
    </submittedName>
</protein>
<name>A0A6J7F2K7_9ZZZZ</name>
<feature type="region of interest" description="Disordered" evidence="1">
    <location>
        <begin position="262"/>
        <end position="331"/>
    </location>
</feature>
<gene>
    <name evidence="2" type="ORF">UFOPK3472_01587</name>
</gene>
<evidence type="ECO:0000256" key="1">
    <source>
        <dbReference type="SAM" id="MobiDB-lite"/>
    </source>
</evidence>
<sequence>MGAGGDAERGTGVGQHVLDAIGRVVGIHRYECRAGFCDGPDRQHRFDRSCDAECHEGLGAYAVAQQNSSESVGPTVQLPVRHFAVGAAQCDSVRVHRGSVGEDLRQQPGRASIGSEHRCQRGELGVTEESQPSQWLLFVLEHGVEDTLDAIDDGVHGIDVEQFRQVLSLQVQAFVDRRDQSQRVVRCIGSENVGDLHTGEIGCRRSAGPVDGVRLEHRQGVESHACTRCALDIGQAEVVVIQQRCLFGLNPIDQCTQRFAPVERDPDGQGVDEQPDHALDTRNLRRTTRHRRTEHDVLASGEGGQHDAPCGLDEGVEGRSTASSEVTQCRGGLDRQRPLGLLRHGGQLPATIVGDQQRGFFHAGHCTDPLRSGDRHVALAHPRQVIPVGRNTRQHRVVGLGDVERDEFLDDQRRRPSVQQDVVVGQQQTPVIVGQGDEREPQQRCPVHLEAHRTVGLENCLEGHLDIGLPPKVDLGPRNSDRTLHDLQ</sequence>
<dbReference type="AntiFam" id="ANF00178">
    <property type="entry name" value="Shadow ORF (opposite dhbF)"/>
</dbReference>
<feature type="compositionally biased region" description="Basic and acidic residues" evidence="1">
    <location>
        <begin position="274"/>
        <end position="283"/>
    </location>
</feature>
<dbReference type="AlphaFoldDB" id="A0A6J7F2K7"/>
<feature type="region of interest" description="Disordered" evidence="1">
    <location>
        <begin position="105"/>
        <end position="124"/>
    </location>
</feature>